<dbReference type="GO" id="GO:0071555">
    <property type="term" value="P:cell wall organization"/>
    <property type="evidence" value="ECO:0007669"/>
    <property type="project" value="UniProtKB-KW"/>
</dbReference>
<dbReference type="RefSeq" id="WP_155140249.1">
    <property type="nucleotide sequence ID" value="NZ_BMGZ01000002.1"/>
</dbReference>
<dbReference type="InterPro" id="IPR008258">
    <property type="entry name" value="Transglycosylase_SLT_dom_1"/>
</dbReference>
<evidence type="ECO:0000256" key="9">
    <source>
        <dbReference type="SAM" id="Phobius"/>
    </source>
</evidence>
<dbReference type="PANTHER" id="PTHR35936:SF32">
    <property type="entry name" value="MEMBRANE-BOUND LYTIC MUREIN TRANSGLYCOSYLASE F"/>
    <property type="match status" value="1"/>
</dbReference>
<dbReference type="Pfam" id="PF01464">
    <property type="entry name" value="SLT"/>
    <property type="match status" value="1"/>
</dbReference>
<keyword evidence="9" id="KW-0812">Transmembrane</keyword>
<dbReference type="SUPFAM" id="SSF53850">
    <property type="entry name" value="Periplasmic binding protein-like II"/>
    <property type="match status" value="1"/>
</dbReference>
<evidence type="ECO:0000313" key="12">
    <source>
        <dbReference type="EMBL" id="NHK28334.1"/>
    </source>
</evidence>
<comment type="subcellular location">
    <subcellularLocation>
        <location evidence="7">Cell outer membrane</location>
        <topology evidence="7">Peripheral membrane protein</topology>
    </subcellularLocation>
    <text evidence="7">Attached to the inner leaflet of the outer membrane.</text>
</comment>
<dbReference type="SMART" id="SM00062">
    <property type="entry name" value="PBPb"/>
    <property type="match status" value="1"/>
</dbReference>
<evidence type="ECO:0000313" key="13">
    <source>
        <dbReference type="Proteomes" id="UP000621856"/>
    </source>
</evidence>
<reference evidence="12 14" key="2">
    <citation type="submission" date="2020-02" db="EMBL/GenBank/DDBJ databases">
        <title>Genome sequence of Parvularcula flava strain NH6-79.</title>
        <authorList>
            <person name="Abdul Karim M.H."/>
            <person name="Lam M.Q."/>
            <person name="Chen S.J."/>
            <person name="Yahya A."/>
            <person name="Shahir S."/>
            <person name="Shamsir M.S."/>
            <person name="Chong C.S."/>
        </authorList>
    </citation>
    <scope>NUCLEOTIDE SEQUENCE [LARGE SCALE GENOMIC DNA]</scope>
    <source>
        <strain evidence="12 14">NH6-79</strain>
    </source>
</reference>
<dbReference type="GO" id="GO:0016998">
    <property type="term" value="P:cell wall macromolecule catabolic process"/>
    <property type="evidence" value="ECO:0007669"/>
    <property type="project" value="UniProtKB-UniRule"/>
</dbReference>
<dbReference type="EMBL" id="BMGZ01000002">
    <property type="protein sequence ID" value="GGH98163.1"/>
    <property type="molecule type" value="Genomic_DNA"/>
</dbReference>
<keyword evidence="6 7" id="KW-0961">Cell wall biogenesis/degradation</keyword>
<dbReference type="EC" id="4.2.2.n1" evidence="7"/>
<organism evidence="11 13">
    <name type="scientific">Aquisalinus luteolus</name>
    <dbReference type="NCBI Taxonomy" id="1566827"/>
    <lineage>
        <taxon>Bacteria</taxon>
        <taxon>Pseudomonadati</taxon>
        <taxon>Pseudomonadota</taxon>
        <taxon>Alphaproteobacteria</taxon>
        <taxon>Parvularculales</taxon>
        <taxon>Parvularculaceae</taxon>
        <taxon>Aquisalinus</taxon>
    </lineage>
</organism>
<name>A0A8J3A4K2_9PROT</name>
<feature type="region of interest" description="Disordered" evidence="8">
    <location>
        <begin position="465"/>
        <end position="498"/>
    </location>
</feature>
<keyword evidence="14" id="KW-1185">Reference proteome</keyword>
<dbReference type="NCBIfam" id="NF008112">
    <property type="entry name" value="PRK10859.1"/>
    <property type="match status" value="1"/>
</dbReference>
<dbReference type="PANTHER" id="PTHR35936">
    <property type="entry name" value="MEMBRANE-BOUND LYTIC MUREIN TRANSGLYCOSYLASE F"/>
    <property type="match status" value="1"/>
</dbReference>
<evidence type="ECO:0000313" key="11">
    <source>
        <dbReference type="EMBL" id="GGH98163.1"/>
    </source>
</evidence>
<evidence type="ECO:0000256" key="2">
    <source>
        <dbReference type="ARBA" id="ARBA00022729"/>
    </source>
</evidence>
<comment type="similarity">
    <text evidence="1">Belongs to the virb1 family.</text>
</comment>
<comment type="caution">
    <text evidence="7">Lacks conserved residue(s) required for the propagation of feature annotation.</text>
</comment>
<sequence length="498" mass="56184">MANTQRQQTVIGQKGVWLFAALLLAGLIAIAFAFSRNNVTDRADGPGAADELIVLTVNGPATYRQRDGRETGYEYALTNRLAGDLGIDVRYEIFDNLDALTRAIENNEGHIAAAGLTRRERAETDVPYGPAYKNVTPQIVCRRGGSLPADIADLESVEIAVVANSGSEELLLELTGSEQAFWQRRNVTSAMPLLREVSEGRVDCAVAESHIISLARLDYPDLALAFRLGDEDRQLAWLVAPEADSLQEFLPGWMQSLHEDGTLEDLDERFFGHLEDFDYLNITTFRERIDTRLPDYEDHFRDAADMENLDWTLLAAQGYQESHWDPKAKSPTGVRGLMMLTRPTARELGVENRLDPVQSIYGGADYMDRLYNRLPDAVTGYDRLWMAMAAYNVGYGHLLDARRLADRRGQDKNKWRVIDDMLPLLTKKQYYSTVPHGYARGYEPVHYVRRIREYDDVLTNNIANPEQPPFVIEDNSMPANEPNMAEEENLAEQVLPPQ</sequence>
<gene>
    <name evidence="7 11" type="primary">mltF</name>
    <name evidence="12" type="ORF">FF098_010500</name>
    <name evidence="11" type="ORF">GCM10011355_21110</name>
</gene>
<comment type="function">
    <text evidence="7">Murein-degrading enzyme that degrades murein glycan strands and insoluble, high-molecular weight murein sacculi, with the concomitant formation of a 1,6-anhydromuramoyl product. Lytic transglycosylases (LTs) play an integral role in the metabolism of the peptidoglycan (PG) sacculus. Their lytic action creates space within the PG sacculus to allow for its expansion as well as for the insertion of various structures such as secretion systems and flagella.</text>
</comment>
<dbReference type="Proteomes" id="UP000621856">
    <property type="component" value="Unassembled WGS sequence"/>
</dbReference>
<feature type="region of interest" description="LT domain" evidence="7">
    <location>
        <begin position="275"/>
        <end position="498"/>
    </location>
</feature>
<comment type="caution">
    <text evidence="11">The sequence shown here is derived from an EMBL/GenBank/DDBJ whole genome shotgun (WGS) entry which is preliminary data.</text>
</comment>
<reference evidence="11" key="3">
    <citation type="submission" date="2020-09" db="EMBL/GenBank/DDBJ databases">
        <authorList>
            <person name="Sun Q."/>
            <person name="Zhou Y."/>
        </authorList>
    </citation>
    <scope>NUCLEOTIDE SEQUENCE</scope>
    <source>
        <strain evidence="11">CGMCC 1.14984</strain>
    </source>
</reference>
<feature type="domain" description="Solute-binding protein family 3/N-terminal" evidence="10">
    <location>
        <begin position="51"/>
        <end position="274"/>
    </location>
</feature>
<feature type="active site" evidence="7">
    <location>
        <position position="321"/>
    </location>
</feature>
<feature type="transmembrane region" description="Helical" evidence="9">
    <location>
        <begin position="16"/>
        <end position="34"/>
    </location>
</feature>
<dbReference type="InterPro" id="IPR023703">
    <property type="entry name" value="MltF"/>
</dbReference>
<evidence type="ECO:0000259" key="10">
    <source>
        <dbReference type="SMART" id="SM00062"/>
    </source>
</evidence>
<dbReference type="InterPro" id="IPR001638">
    <property type="entry name" value="Solute-binding_3/MltF_N"/>
</dbReference>
<dbReference type="Gene3D" id="3.40.190.10">
    <property type="entry name" value="Periplasmic binding protein-like II"/>
    <property type="match status" value="2"/>
</dbReference>
<dbReference type="SUPFAM" id="SSF53955">
    <property type="entry name" value="Lysozyme-like"/>
    <property type="match status" value="1"/>
</dbReference>
<evidence type="ECO:0000256" key="7">
    <source>
        <dbReference type="HAMAP-Rule" id="MF_02016"/>
    </source>
</evidence>
<comment type="catalytic activity">
    <reaction evidence="7">
        <text>Exolytic cleavage of the (1-&gt;4)-beta-glycosidic linkage between N-acetylmuramic acid (MurNAc) and N-acetylglucosamine (GlcNAc) residues in peptidoglycan, from either the reducing or the non-reducing ends of the peptidoglycan chains, with concomitant formation of a 1,6-anhydrobond in the MurNAc residue.</text>
        <dbReference type="EC" id="4.2.2.n1"/>
    </reaction>
</comment>
<dbReference type="Proteomes" id="UP000818603">
    <property type="component" value="Unassembled WGS sequence"/>
</dbReference>
<protein>
    <recommendedName>
        <fullName evidence="7">Membrane-bound lytic murein transglycosylase F</fullName>
        <ecNumber evidence="7">4.2.2.n1</ecNumber>
    </recommendedName>
    <alternativeName>
        <fullName evidence="7">Murein lyase F</fullName>
    </alternativeName>
</protein>
<dbReference type="CDD" id="cd13403">
    <property type="entry name" value="MLTF-like"/>
    <property type="match status" value="1"/>
</dbReference>
<keyword evidence="5 7" id="KW-0456">Lyase</keyword>
<evidence type="ECO:0000256" key="3">
    <source>
        <dbReference type="ARBA" id="ARBA00023136"/>
    </source>
</evidence>
<evidence type="ECO:0000256" key="5">
    <source>
        <dbReference type="ARBA" id="ARBA00023239"/>
    </source>
</evidence>
<dbReference type="InterPro" id="IPR023346">
    <property type="entry name" value="Lysozyme-like_dom_sf"/>
</dbReference>
<dbReference type="CDD" id="cd01009">
    <property type="entry name" value="PBP2_YfhD_N"/>
    <property type="match status" value="1"/>
</dbReference>
<reference evidence="11" key="1">
    <citation type="journal article" date="2014" name="Int. J. Syst. Evol. Microbiol.">
        <title>Complete genome sequence of Corynebacterium casei LMG S-19264T (=DSM 44701T), isolated from a smear-ripened cheese.</title>
        <authorList>
            <consortium name="US DOE Joint Genome Institute (JGI-PGF)"/>
            <person name="Walter F."/>
            <person name="Albersmeier A."/>
            <person name="Kalinowski J."/>
            <person name="Ruckert C."/>
        </authorList>
    </citation>
    <scope>NUCLEOTIDE SEQUENCE</scope>
    <source>
        <strain evidence="11">CGMCC 1.14984</strain>
    </source>
</reference>
<evidence type="ECO:0000313" key="14">
    <source>
        <dbReference type="Proteomes" id="UP000818603"/>
    </source>
</evidence>
<evidence type="ECO:0000256" key="1">
    <source>
        <dbReference type="ARBA" id="ARBA00009387"/>
    </source>
</evidence>
<comment type="similarity">
    <text evidence="7">In the N-terminal section; belongs to the bacterial solute-binding protein 3 family.</text>
</comment>
<keyword evidence="9" id="KW-1133">Transmembrane helix</keyword>
<dbReference type="GO" id="GO:0008933">
    <property type="term" value="F:peptidoglycan lytic transglycosylase activity"/>
    <property type="evidence" value="ECO:0007669"/>
    <property type="project" value="UniProtKB-UniRule"/>
</dbReference>
<evidence type="ECO:0000256" key="4">
    <source>
        <dbReference type="ARBA" id="ARBA00023237"/>
    </source>
</evidence>
<evidence type="ECO:0000256" key="6">
    <source>
        <dbReference type="ARBA" id="ARBA00023316"/>
    </source>
</evidence>
<dbReference type="Gene3D" id="1.10.530.10">
    <property type="match status" value="1"/>
</dbReference>
<keyword evidence="4 7" id="KW-0998">Cell outer membrane</keyword>
<dbReference type="Pfam" id="PF00497">
    <property type="entry name" value="SBP_bac_3"/>
    <property type="match status" value="1"/>
</dbReference>
<dbReference type="AlphaFoldDB" id="A0A8J3A4K2"/>
<comment type="domain">
    <text evidence="7">The N-terminal domain does not have lytic activity and probably modulates enzymatic activity. The C-terminal domain is the catalytic active domain.</text>
</comment>
<dbReference type="GO" id="GO:0009279">
    <property type="term" value="C:cell outer membrane"/>
    <property type="evidence" value="ECO:0007669"/>
    <property type="project" value="UniProtKB-SubCell"/>
</dbReference>
<dbReference type="HAMAP" id="MF_02016">
    <property type="entry name" value="MltF"/>
    <property type="match status" value="1"/>
</dbReference>
<proteinExistence type="inferred from homology"/>
<evidence type="ECO:0000256" key="8">
    <source>
        <dbReference type="SAM" id="MobiDB-lite"/>
    </source>
</evidence>
<accession>A0A8J3A4K2</accession>
<comment type="similarity">
    <text evidence="7">In the C-terminal section; belongs to the transglycosylase Slt family.</text>
</comment>
<keyword evidence="2 7" id="KW-0732">Signal</keyword>
<keyword evidence="3 7" id="KW-0472">Membrane</keyword>
<dbReference type="EMBL" id="VCJR02000002">
    <property type="protein sequence ID" value="NHK28334.1"/>
    <property type="molecule type" value="Genomic_DNA"/>
</dbReference>